<accession>A0A2U3LXW6</accession>
<name>A0A2U3LXW6_9FIRM</name>
<evidence type="ECO:0000313" key="3">
    <source>
        <dbReference type="Proteomes" id="UP000238916"/>
    </source>
</evidence>
<dbReference type="Gene3D" id="3.90.75.20">
    <property type="match status" value="1"/>
</dbReference>
<sequence>MSKYSKEVLEKAVEESFSFSNVLRLLGIKQSGGSQTHIKKMIIKYEIDYSHFTGQGHNKGKIDCKRKSSEEILCLSKSDRRSKTYHLRRALLESGREYKCVECGNEGVWNGKPLTLQIDHIDGNCLNNEADNLRFICPNCHTQTPTYGNKNE</sequence>
<evidence type="ECO:0000259" key="1">
    <source>
        <dbReference type="SMART" id="SM00507"/>
    </source>
</evidence>
<gene>
    <name evidence="2" type="ORF">SBF1_9430004</name>
</gene>
<dbReference type="CDD" id="cd00085">
    <property type="entry name" value="HNHc"/>
    <property type="match status" value="1"/>
</dbReference>
<evidence type="ECO:0000313" key="2">
    <source>
        <dbReference type="EMBL" id="SPF56674.1"/>
    </source>
</evidence>
<proteinExistence type="predicted"/>
<organism evidence="2 3">
    <name type="scientific">Candidatus Desulfosporosinus infrequens</name>
    <dbReference type="NCBI Taxonomy" id="2043169"/>
    <lineage>
        <taxon>Bacteria</taxon>
        <taxon>Bacillati</taxon>
        <taxon>Bacillota</taxon>
        <taxon>Clostridia</taxon>
        <taxon>Eubacteriales</taxon>
        <taxon>Desulfitobacteriaceae</taxon>
        <taxon>Desulfosporosinus</taxon>
    </lineage>
</organism>
<dbReference type="GO" id="GO:0008270">
    <property type="term" value="F:zinc ion binding"/>
    <property type="evidence" value="ECO:0007669"/>
    <property type="project" value="InterPro"/>
</dbReference>
<dbReference type="InterPro" id="IPR002711">
    <property type="entry name" value="HNH"/>
</dbReference>
<protein>
    <submittedName>
        <fullName evidence="2">HNH endonuclease</fullName>
    </submittedName>
</protein>
<dbReference type="InterPro" id="IPR003615">
    <property type="entry name" value="HNH_nuc"/>
</dbReference>
<keyword evidence="2" id="KW-0540">Nuclease</keyword>
<dbReference type="GO" id="GO:0003676">
    <property type="term" value="F:nucleic acid binding"/>
    <property type="evidence" value="ECO:0007669"/>
    <property type="project" value="InterPro"/>
</dbReference>
<keyword evidence="2" id="KW-0255">Endonuclease</keyword>
<dbReference type="Pfam" id="PF01844">
    <property type="entry name" value="HNH"/>
    <property type="match status" value="1"/>
</dbReference>
<dbReference type="EMBL" id="OMOF01000938">
    <property type="protein sequence ID" value="SPF56674.1"/>
    <property type="molecule type" value="Genomic_DNA"/>
</dbReference>
<dbReference type="Proteomes" id="UP000238916">
    <property type="component" value="Unassembled WGS sequence"/>
</dbReference>
<dbReference type="OrthoDB" id="2085958at2"/>
<dbReference type="SMART" id="SM00507">
    <property type="entry name" value="HNHc"/>
    <property type="match status" value="1"/>
</dbReference>
<keyword evidence="2" id="KW-0378">Hydrolase</keyword>
<dbReference type="AlphaFoldDB" id="A0A2U3LXW6"/>
<feature type="domain" description="HNH nuclease" evidence="1">
    <location>
        <begin position="86"/>
        <end position="142"/>
    </location>
</feature>
<dbReference type="GO" id="GO:0004519">
    <property type="term" value="F:endonuclease activity"/>
    <property type="evidence" value="ECO:0007669"/>
    <property type="project" value="UniProtKB-KW"/>
</dbReference>
<reference evidence="3" key="1">
    <citation type="submission" date="2018-02" db="EMBL/GenBank/DDBJ databases">
        <authorList>
            <person name="Hausmann B."/>
        </authorList>
    </citation>
    <scope>NUCLEOTIDE SEQUENCE [LARGE SCALE GENOMIC DNA]</scope>
    <source>
        <strain evidence="3">Peat soil MAG SbF1</strain>
    </source>
</reference>